<dbReference type="AlphaFoldDB" id="A0A2P8E579"/>
<feature type="chain" id="PRO_5015194382" evidence="1">
    <location>
        <begin position="26"/>
        <end position="231"/>
    </location>
</feature>
<dbReference type="EMBL" id="PYGE01000005">
    <property type="protein sequence ID" value="PSL04621.1"/>
    <property type="molecule type" value="Genomic_DNA"/>
</dbReference>
<accession>A0A2P8E579</accession>
<dbReference type="RefSeq" id="WP_129711007.1">
    <property type="nucleotide sequence ID" value="NZ_PYGE01000005.1"/>
</dbReference>
<comment type="caution">
    <text evidence="2">The sequence shown here is derived from an EMBL/GenBank/DDBJ whole genome shotgun (WGS) entry which is preliminary data.</text>
</comment>
<name>A0A2P8E579_9ACTN</name>
<dbReference type="Proteomes" id="UP000243528">
    <property type="component" value="Unassembled WGS sequence"/>
</dbReference>
<feature type="signal peptide" evidence="1">
    <location>
        <begin position="1"/>
        <end position="25"/>
    </location>
</feature>
<evidence type="ECO:0000256" key="1">
    <source>
        <dbReference type="SAM" id="SignalP"/>
    </source>
</evidence>
<organism evidence="2 3">
    <name type="scientific">Haloactinopolyspora alba</name>
    <dbReference type="NCBI Taxonomy" id="648780"/>
    <lineage>
        <taxon>Bacteria</taxon>
        <taxon>Bacillati</taxon>
        <taxon>Actinomycetota</taxon>
        <taxon>Actinomycetes</taxon>
        <taxon>Jiangellales</taxon>
        <taxon>Jiangellaceae</taxon>
        <taxon>Haloactinopolyspora</taxon>
    </lineage>
</organism>
<reference evidence="2 3" key="1">
    <citation type="submission" date="2018-03" db="EMBL/GenBank/DDBJ databases">
        <title>Genomic Encyclopedia of Archaeal and Bacterial Type Strains, Phase II (KMG-II): from individual species to whole genera.</title>
        <authorList>
            <person name="Goeker M."/>
        </authorList>
    </citation>
    <scope>NUCLEOTIDE SEQUENCE [LARGE SCALE GENOMIC DNA]</scope>
    <source>
        <strain evidence="2 3">DSM 45211</strain>
    </source>
</reference>
<keyword evidence="3" id="KW-1185">Reference proteome</keyword>
<keyword evidence="1" id="KW-0732">Signal</keyword>
<dbReference type="OrthoDB" id="7875986at2"/>
<protein>
    <submittedName>
        <fullName evidence="2">Uncharacterized protein</fullName>
    </submittedName>
</protein>
<sequence>MMLSRKTSTFGLLTGVLVVPLAACAQSAGGAARPAEEPPVPAVHQEAAVNWHPQQKPAGNEGRVEDAWVALTRHEGGASYQFHARDLEPGHAYTLWLITVNDPDACEGTPCTGPELFDPDVDADAQVRFGAGHVVGRNGRATFAGHVKEGPLTGWLPDRSLDDATSAQFLFTLNDHGPALADHMPGMIHTYRGGCADDSPFPSIFPATALADGEPGPNQCLLSQSAAFPTP</sequence>
<gene>
    <name evidence="2" type="ORF">CLV30_10586</name>
</gene>
<proteinExistence type="predicted"/>
<evidence type="ECO:0000313" key="2">
    <source>
        <dbReference type="EMBL" id="PSL04621.1"/>
    </source>
</evidence>
<evidence type="ECO:0000313" key="3">
    <source>
        <dbReference type="Proteomes" id="UP000243528"/>
    </source>
</evidence>